<gene>
    <name evidence="4" type="primary">fadM</name>
    <name evidence="4" type="ORF">SAMEA4412665_00192</name>
</gene>
<name>A0A239W2S0_9ACTN</name>
<evidence type="ECO:0000256" key="2">
    <source>
        <dbReference type="PIRSR" id="PIRSR000196-2"/>
    </source>
</evidence>
<dbReference type="GO" id="GO:0004657">
    <property type="term" value="F:proline dehydrogenase activity"/>
    <property type="evidence" value="ECO:0007669"/>
    <property type="project" value="UniProtKB-EC"/>
</dbReference>
<dbReference type="GO" id="GO:0010133">
    <property type="term" value="P:L-proline catabolic process to L-glutamate"/>
    <property type="evidence" value="ECO:0007669"/>
    <property type="project" value="InterPro"/>
</dbReference>
<sequence>MSPIRSRERFFDLLTTSAVSTWVSSTTPVRELARGYIAGDNLGVAMEVAADQVFKGLNFSVRFLADRATDRHQAAACTAEALAAINAIRARPELTGTAELSLALTGLGLDVDPVLAHDNAVTVIGAAQEAGILVTIDDEGPGDHDATMQVQRRLLKEYPDTGVVVQAARHDSLDQLDELITAGRRIRLCKGSYTGPPSVTLIRPHDIDLRMASCLRTLLTSPARPLIATHDPVFVAITERMMSSLGRTDVEFQMLHGIRPLEQRRLVDVGRRMRVYLPYGTNWYEYGIRRLVERPANLWLLSRSVVRHR</sequence>
<reference evidence="4 5" key="1">
    <citation type="submission" date="2017-06" db="EMBL/GenBank/DDBJ databases">
        <authorList>
            <consortium name="Pathogen Informatics"/>
        </authorList>
    </citation>
    <scope>NUCLEOTIDE SEQUENCE [LARGE SCALE GENOMIC DNA]</scope>
    <source>
        <strain evidence="4 5">NCTC11865</strain>
    </source>
</reference>
<dbReference type="Gene3D" id="3.20.20.220">
    <property type="match status" value="1"/>
</dbReference>
<feature type="binding site" evidence="2">
    <location>
        <position position="166"/>
    </location>
    <ligand>
        <name>FAD</name>
        <dbReference type="ChEBI" id="CHEBI:57692"/>
    </ligand>
</feature>
<dbReference type="Proteomes" id="UP000215332">
    <property type="component" value="Chromosome 1"/>
</dbReference>
<dbReference type="RefSeq" id="WP_021104091.1">
    <property type="nucleotide sequence ID" value="NZ_LT906441.1"/>
</dbReference>
<dbReference type="SUPFAM" id="SSF51730">
    <property type="entry name" value="FAD-linked oxidoreductase"/>
    <property type="match status" value="1"/>
</dbReference>
<keyword evidence="2" id="KW-0274">FAD</keyword>
<dbReference type="eggNOG" id="COG0506">
    <property type="taxonomic scope" value="Bacteria"/>
</dbReference>
<dbReference type="InterPro" id="IPR008219">
    <property type="entry name" value="PRODH_bac_arc"/>
</dbReference>
<dbReference type="AlphaFoldDB" id="A0A239W2S0"/>
<dbReference type="GO" id="GO:0000166">
    <property type="term" value="F:nucleotide binding"/>
    <property type="evidence" value="ECO:0007669"/>
    <property type="project" value="UniProtKB-KW"/>
</dbReference>
<feature type="binding site" evidence="2">
    <location>
        <begin position="229"/>
        <end position="230"/>
    </location>
    <ligand>
        <name>FAD</name>
        <dbReference type="ChEBI" id="CHEBI:57692"/>
    </ligand>
</feature>
<dbReference type="EC" id="1.5.5.2" evidence="4"/>
<keyword evidence="1 4" id="KW-0560">Oxidoreductase</keyword>
<dbReference type="Pfam" id="PF01619">
    <property type="entry name" value="Pro_dh"/>
    <property type="match status" value="1"/>
</dbReference>
<evidence type="ECO:0000256" key="1">
    <source>
        <dbReference type="ARBA" id="ARBA00023002"/>
    </source>
</evidence>
<dbReference type="KEGG" id="cgrn:4412665_00192"/>
<feature type="domain" description="Proline dehydrogenase" evidence="3">
    <location>
        <begin position="51"/>
        <end position="297"/>
    </location>
</feature>
<dbReference type="InterPro" id="IPR002872">
    <property type="entry name" value="Proline_DH_dom"/>
</dbReference>
<proteinExistence type="predicted"/>
<evidence type="ECO:0000313" key="5">
    <source>
        <dbReference type="Proteomes" id="UP000215332"/>
    </source>
</evidence>
<keyword evidence="2" id="KW-0285">Flavoprotein</keyword>
<dbReference type="EMBL" id="LT906441">
    <property type="protein sequence ID" value="SNV28797.1"/>
    <property type="molecule type" value="Genomic_DNA"/>
</dbReference>
<protein>
    <submittedName>
        <fullName evidence="4">Proline dehydrogenase 1</fullName>
        <ecNumber evidence="4">1.5.5.2</ecNumber>
    </submittedName>
</protein>
<accession>A0A239W2S0</accession>
<organism evidence="4 5">
    <name type="scientific">Cutibacterium granulosum</name>
    <dbReference type="NCBI Taxonomy" id="33011"/>
    <lineage>
        <taxon>Bacteria</taxon>
        <taxon>Bacillati</taxon>
        <taxon>Actinomycetota</taxon>
        <taxon>Actinomycetes</taxon>
        <taxon>Propionibacteriales</taxon>
        <taxon>Propionibacteriaceae</taxon>
        <taxon>Cutibacterium</taxon>
    </lineage>
</organism>
<comment type="cofactor">
    <cofactor evidence="2">
        <name>FAD</name>
        <dbReference type="ChEBI" id="CHEBI:57692"/>
    </cofactor>
    <text evidence="2">Binds 1 FAD per subunit.</text>
</comment>
<evidence type="ECO:0000259" key="3">
    <source>
        <dbReference type="Pfam" id="PF01619"/>
    </source>
</evidence>
<evidence type="ECO:0000313" key="4">
    <source>
        <dbReference type="EMBL" id="SNV28797.1"/>
    </source>
</evidence>
<dbReference type="InterPro" id="IPR029041">
    <property type="entry name" value="FAD-linked_oxidoreductase-like"/>
</dbReference>
<dbReference type="PIRSF" id="PIRSF000196">
    <property type="entry name" value="Pro_dehydrog"/>
    <property type="match status" value="1"/>
</dbReference>
<keyword evidence="2" id="KW-0547">Nucleotide-binding</keyword>